<evidence type="ECO:0000313" key="4">
    <source>
        <dbReference type="Proteomes" id="UP000023152"/>
    </source>
</evidence>
<dbReference type="Gene3D" id="1.25.40.10">
    <property type="entry name" value="Tetratricopeptide repeat domain"/>
    <property type="match status" value="1"/>
</dbReference>
<dbReference type="Pfam" id="PF13374">
    <property type="entry name" value="TPR_10"/>
    <property type="match status" value="1"/>
</dbReference>
<organism evidence="3 4">
    <name type="scientific">Reticulomyxa filosa</name>
    <dbReference type="NCBI Taxonomy" id="46433"/>
    <lineage>
        <taxon>Eukaryota</taxon>
        <taxon>Sar</taxon>
        <taxon>Rhizaria</taxon>
        <taxon>Retaria</taxon>
        <taxon>Foraminifera</taxon>
        <taxon>Monothalamids</taxon>
        <taxon>Reticulomyxidae</taxon>
        <taxon>Reticulomyxa</taxon>
    </lineage>
</organism>
<feature type="non-terminal residue" evidence="3">
    <location>
        <position position="1"/>
    </location>
</feature>
<evidence type="ECO:0000313" key="3">
    <source>
        <dbReference type="EMBL" id="ETO04297.1"/>
    </source>
</evidence>
<comment type="caution">
    <text evidence="3">The sequence shown here is derived from an EMBL/GenBank/DDBJ whole genome shotgun (WGS) entry which is preliminary data.</text>
</comment>
<dbReference type="PANTHER" id="PTHR45641:SF19">
    <property type="entry name" value="NEPHROCYSTIN-3"/>
    <property type="match status" value="1"/>
</dbReference>
<keyword evidence="1" id="KW-0677">Repeat</keyword>
<protein>
    <submittedName>
        <fullName evidence="3">Uncharacterized protein</fullName>
    </submittedName>
</protein>
<dbReference type="Proteomes" id="UP000023152">
    <property type="component" value="Unassembled WGS sequence"/>
</dbReference>
<gene>
    <name evidence="3" type="ORF">RFI_33100</name>
</gene>
<evidence type="ECO:0000256" key="1">
    <source>
        <dbReference type="ARBA" id="ARBA00022737"/>
    </source>
</evidence>
<accession>X6LT60</accession>
<dbReference type="AlphaFoldDB" id="X6LT60"/>
<evidence type="ECO:0000256" key="2">
    <source>
        <dbReference type="ARBA" id="ARBA00022803"/>
    </source>
</evidence>
<proteinExistence type="predicted"/>
<sequence length="104" mass="12294">KNLALVYCDKQEYDKAMEFGKKVLDLRLKKLDFNHLDVGNSYNILGYINCKNSEKMEASKCYENAISIYTKNFGKNNKKTQEVMAKIEKFVNKDYLEKRKFYVV</sequence>
<reference evidence="3 4" key="1">
    <citation type="journal article" date="2013" name="Curr. Biol.">
        <title>The Genome of the Foraminiferan Reticulomyxa filosa.</title>
        <authorList>
            <person name="Glockner G."/>
            <person name="Hulsmann N."/>
            <person name="Schleicher M."/>
            <person name="Noegel A.A."/>
            <person name="Eichinger L."/>
            <person name="Gallinger C."/>
            <person name="Pawlowski J."/>
            <person name="Sierra R."/>
            <person name="Euteneuer U."/>
            <person name="Pillet L."/>
            <person name="Moustafa A."/>
            <person name="Platzer M."/>
            <person name="Groth M."/>
            <person name="Szafranski K."/>
            <person name="Schliwa M."/>
        </authorList>
    </citation>
    <scope>NUCLEOTIDE SEQUENCE [LARGE SCALE GENOMIC DNA]</scope>
</reference>
<keyword evidence="2" id="KW-0802">TPR repeat</keyword>
<dbReference type="EMBL" id="ASPP01029556">
    <property type="protein sequence ID" value="ETO04297.1"/>
    <property type="molecule type" value="Genomic_DNA"/>
</dbReference>
<keyword evidence="4" id="KW-1185">Reference proteome</keyword>
<dbReference type="InterPro" id="IPR011990">
    <property type="entry name" value="TPR-like_helical_dom_sf"/>
</dbReference>
<feature type="non-terminal residue" evidence="3">
    <location>
        <position position="104"/>
    </location>
</feature>
<name>X6LT60_RETFI</name>
<dbReference type="SUPFAM" id="SSF48452">
    <property type="entry name" value="TPR-like"/>
    <property type="match status" value="1"/>
</dbReference>
<dbReference type="PANTHER" id="PTHR45641">
    <property type="entry name" value="TETRATRICOPEPTIDE REPEAT PROTEIN (AFU_ORTHOLOGUE AFUA_6G03870)"/>
    <property type="match status" value="1"/>
</dbReference>